<keyword evidence="3" id="KW-1185">Reference proteome</keyword>
<proteinExistence type="predicted"/>
<dbReference type="SUPFAM" id="SSF52200">
    <property type="entry name" value="Toll/Interleukin receptor TIR domain"/>
    <property type="match status" value="1"/>
</dbReference>
<dbReference type="PROSITE" id="PS50104">
    <property type="entry name" value="TIR"/>
    <property type="match status" value="1"/>
</dbReference>
<evidence type="ECO:0000313" key="3">
    <source>
        <dbReference type="Proteomes" id="UP001597521"/>
    </source>
</evidence>
<dbReference type="EMBL" id="JBHUNP010000001">
    <property type="protein sequence ID" value="MFD2649195.1"/>
    <property type="molecule type" value="Genomic_DNA"/>
</dbReference>
<evidence type="ECO:0000313" key="2">
    <source>
        <dbReference type="EMBL" id="MFD2649195.1"/>
    </source>
</evidence>
<dbReference type="Pfam" id="PF13676">
    <property type="entry name" value="TIR_2"/>
    <property type="match status" value="1"/>
</dbReference>
<dbReference type="RefSeq" id="WP_386835661.1">
    <property type="nucleotide sequence ID" value="NZ_JBHUNP010000001.1"/>
</dbReference>
<gene>
    <name evidence="2" type="ORF">ACFSX5_15505</name>
</gene>
<dbReference type="Gene3D" id="3.40.50.10140">
    <property type="entry name" value="Toll/interleukin-1 receptor homology (TIR) domain"/>
    <property type="match status" value="1"/>
</dbReference>
<dbReference type="InterPro" id="IPR035897">
    <property type="entry name" value="Toll_tir_struct_dom_sf"/>
</dbReference>
<reference evidence="3" key="1">
    <citation type="journal article" date="2019" name="Int. J. Syst. Evol. Microbiol.">
        <title>The Global Catalogue of Microorganisms (GCM) 10K type strain sequencing project: providing services to taxonomists for standard genome sequencing and annotation.</title>
        <authorList>
            <consortium name="The Broad Institute Genomics Platform"/>
            <consortium name="The Broad Institute Genome Sequencing Center for Infectious Disease"/>
            <person name="Wu L."/>
            <person name="Ma J."/>
        </authorList>
    </citation>
    <scope>NUCLEOTIDE SEQUENCE [LARGE SCALE GENOMIC DNA]</scope>
    <source>
        <strain evidence="3">CCM 7427</strain>
    </source>
</reference>
<dbReference type="Proteomes" id="UP001597521">
    <property type="component" value="Unassembled WGS sequence"/>
</dbReference>
<comment type="caution">
    <text evidence="2">The sequence shown here is derived from an EMBL/GenBank/DDBJ whole genome shotgun (WGS) entry which is preliminary data.</text>
</comment>
<sequence length="236" mass="26576">MHDLLSSKGFDVFLDTHDIRPGDPFQDVLWHRLCDSDVMVMLDTPSYFDSKWTRQELGRALAKEIHVLRVIWPEHKPTKMMDLAETIYLDSAELQGADGPLVEGAAQQIALAVEDIRSRSIASRYMSFTGRLRADAERVGARVEGVGAHRAISITLMNENRVWAYPVVGVPTAETLNEVAEKARQANQRCTPILVYDSIGIRDTWGAHLKWLDDNIKVVRSMKLSEAAWTLSGMEE</sequence>
<feature type="domain" description="TIR" evidence="1">
    <location>
        <begin position="1"/>
        <end position="120"/>
    </location>
</feature>
<name>A0ABW5QN79_9HYPH</name>
<organism evidence="2 3">
    <name type="scientific">Devosia albogilva</name>
    <dbReference type="NCBI Taxonomy" id="429726"/>
    <lineage>
        <taxon>Bacteria</taxon>
        <taxon>Pseudomonadati</taxon>
        <taxon>Pseudomonadota</taxon>
        <taxon>Alphaproteobacteria</taxon>
        <taxon>Hyphomicrobiales</taxon>
        <taxon>Devosiaceae</taxon>
        <taxon>Devosia</taxon>
    </lineage>
</organism>
<dbReference type="InterPro" id="IPR000157">
    <property type="entry name" value="TIR_dom"/>
</dbReference>
<evidence type="ECO:0000259" key="1">
    <source>
        <dbReference type="PROSITE" id="PS50104"/>
    </source>
</evidence>
<protein>
    <submittedName>
        <fullName evidence="2">Toll/interleukin-1 receptor domain-containing protein</fullName>
    </submittedName>
</protein>
<keyword evidence="2" id="KW-0675">Receptor</keyword>
<accession>A0ABW5QN79</accession>